<dbReference type="RefSeq" id="WP_206570279.1">
    <property type="nucleotide sequence ID" value="NZ_JAFKCW010000003.1"/>
</dbReference>
<feature type="signal peptide" evidence="1">
    <location>
        <begin position="1"/>
        <end position="17"/>
    </location>
</feature>
<dbReference type="InterPro" id="IPR025491">
    <property type="entry name" value="DUF4382"/>
</dbReference>
<reference evidence="3 4" key="1">
    <citation type="submission" date="2021-03" db="EMBL/GenBank/DDBJ databases">
        <title>novel species isolated from a fishpond in China.</title>
        <authorList>
            <person name="Lu H."/>
            <person name="Cai Z."/>
        </authorList>
    </citation>
    <scope>NUCLEOTIDE SEQUENCE [LARGE SCALE GENOMIC DNA]</scope>
    <source>
        <strain evidence="3 4">JCM 31546</strain>
    </source>
</reference>
<gene>
    <name evidence="3" type="ORF">J0A67_15510</name>
</gene>
<dbReference type="Proteomes" id="UP000664698">
    <property type="component" value="Unassembled WGS sequence"/>
</dbReference>
<keyword evidence="1" id="KW-0732">Signal</keyword>
<accession>A0ABS3BVF7</accession>
<feature type="domain" description="DUF4382" evidence="2">
    <location>
        <begin position="32"/>
        <end position="178"/>
    </location>
</feature>
<comment type="caution">
    <text evidence="3">The sequence shown here is derived from an EMBL/GenBank/DDBJ whole genome shotgun (WGS) entry which is preliminary data.</text>
</comment>
<evidence type="ECO:0000259" key="2">
    <source>
        <dbReference type="Pfam" id="PF14321"/>
    </source>
</evidence>
<evidence type="ECO:0000256" key="1">
    <source>
        <dbReference type="SAM" id="SignalP"/>
    </source>
</evidence>
<dbReference type="InterPro" id="IPR013784">
    <property type="entry name" value="Carb-bd-like_fold"/>
</dbReference>
<evidence type="ECO:0000313" key="4">
    <source>
        <dbReference type="Proteomes" id="UP000664698"/>
    </source>
</evidence>
<dbReference type="EMBL" id="JAFKCW010000003">
    <property type="protein sequence ID" value="MBN7802281.1"/>
    <property type="molecule type" value="Genomic_DNA"/>
</dbReference>
<sequence length="270" mass="29362">MKLFKTILGLFAILMFAAGCEVFNDSPTSSEAQVNFRLVDAPAEYDEVWVEVLALRVKLDHEGGEMDEDDDSWTEITYNGPQMVNLLDLTGGNSILLGSGDFHEGEIDQIRLILGDNNYLVQDGDEIDLKTPSAQQSGLKIKVDQEINGGESYDLVIDFDVAKSIVTAGNSGNVILKPVLRAYLDESQGIQGQVFPLEAHPIQITIEGQGVQINTFADEAGNYSVMGLAPGSYSMTFNPQAPYVVETVTNVLVLDDEVTTPDVLTLEAKP</sequence>
<keyword evidence="4" id="KW-1185">Reference proteome</keyword>
<proteinExistence type="predicted"/>
<organism evidence="3 4">
    <name type="scientific">Algoriphagus aestuariicola</name>
    <dbReference type="NCBI Taxonomy" id="1852016"/>
    <lineage>
        <taxon>Bacteria</taxon>
        <taxon>Pseudomonadati</taxon>
        <taxon>Bacteroidota</taxon>
        <taxon>Cytophagia</taxon>
        <taxon>Cytophagales</taxon>
        <taxon>Cyclobacteriaceae</taxon>
        <taxon>Algoriphagus</taxon>
    </lineage>
</organism>
<name>A0ABS3BVF7_9BACT</name>
<dbReference type="SUPFAM" id="SSF49452">
    <property type="entry name" value="Starch-binding domain-like"/>
    <property type="match status" value="1"/>
</dbReference>
<feature type="chain" id="PRO_5046188460" evidence="1">
    <location>
        <begin position="18"/>
        <end position="270"/>
    </location>
</feature>
<protein>
    <submittedName>
        <fullName evidence="3">DUF4382 domain-containing protein</fullName>
    </submittedName>
</protein>
<dbReference type="Gene3D" id="2.60.40.1120">
    <property type="entry name" value="Carboxypeptidase-like, regulatory domain"/>
    <property type="match status" value="1"/>
</dbReference>
<dbReference type="PROSITE" id="PS51257">
    <property type="entry name" value="PROKAR_LIPOPROTEIN"/>
    <property type="match status" value="1"/>
</dbReference>
<evidence type="ECO:0000313" key="3">
    <source>
        <dbReference type="EMBL" id="MBN7802281.1"/>
    </source>
</evidence>
<dbReference type="Pfam" id="PF14321">
    <property type="entry name" value="DUF4382"/>
    <property type="match status" value="1"/>
</dbReference>